<dbReference type="AlphaFoldDB" id="A0A7G2C5U6"/>
<feature type="compositionally biased region" description="Basic residues" evidence="1">
    <location>
        <begin position="97"/>
        <end position="106"/>
    </location>
</feature>
<feature type="compositionally biased region" description="Polar residues" evidence="1">
    <location>
        <begin position="107"/>
        <end position="126"/>
    </location>
</feature>
<organism evidence="2 3">
    <name type="scientific">Angomonas deanei</name>
    <dbReference type="NCBI Taxonomy" id="59799"/>
    <lineage>
        <taxon>Eukaryota</taxon>
        <taxon>Discoba</taxon>
        <taxon>Euglenozoa</taxon>
        <taxon>Kinetoplastea</taxon>
        <taxon>Metakinetoplastina</taxon>
        <taxon>Trypanosomatida</taxon>
        <taxon>Trypanosomatidae</taxon>
        <taxon>Strigomonadinae</taxon>
        <taxon>Angomonas</taxon>
    </lineage>
</organism>
<accession>A0A7G2C5U6</accession>
<feature type="compositionally biased region" description="Acidic residues" evidence="1">
    <location>
        <begin position="150"/>
        <end position="167"/>
    </location>
</feature>
<evidence type="ECO:0000256" key="1">
    <source>
        <dbReference type="SAM" id="MobiDB-lite"/>
    </source>
</evidence>
<gene>
    <name evidence="2" type="ORF">ADEAN_000195800</name>
</gene>
<evidence type="ECO:0000313" key="2">
    <source>
        <dbReference type="EMBL" id="CAD2214511.1"/>
    </source>
</evidence>
<sequence length="230" mass="24983">MTSCEPDGDIENRYYGIGSDQHKSKKKKKSTSTTPKADLVDDFDNHLENSPFAPSDVCPSCGYPRGSSVVCPVSLRHHGTDEVVKSHSRTPSGGMRLFHRLKHKSSKSTTPQEGVTPRSNDPTTPSAMLPPPCTGEGAVVLSANSTPACYEDEPEEGEEEEDGEGPPEEERAMQYYCYTDENGDTYYYAAEMEDTVPPLLDADPHRGGPPGGGGWDLRGGGDHLCLLLHR</sequence>
<dbReference type="VEuPathDB" id="TriTrypDB:ADEAN_000195800"/>
<feature type="region of interest" description="Disordered" evidence="1">
    <location>
        <begin position="1"/>
        <end position="49"/>
    </location>
</feature>
<proteinExistence type="predicted"/>
<reference evidence="2 3" key="1">
    <citation type="submission" date="2020-08" db="EMBL/GenBank/DDBJ databases">
        <authorList>
            <person name="Newling K."/>
            <person name="Davey J."/>
            <person name="Forrester S."/>
        </authorList>
    </citation>
    <scope>NUCLEOTIDE SEQUENCE [LARGE SCALE GENOMIC DNA]</scope>
    <source>
        <strain evidence="3">Crithidia deanei Carvalho (ATCC PRA-265)</strain>
    </source>
</reference>
<dbReference type="EMBL" id="LR877147">
    <property type="protein sequence ID" value="CAD2214511.1"/>
    <property type="molecule type" value="Genomic_DNA"/>
</dbReference>
<feature type="region of interest" description="Disordered" evidence="1">
    <location>
        <begin position="79"/>
        <end position="171"/>
    </location>
</feature>
<protein>
    <submittedName>
        <fullName evidence="2">Uncharacterized protein</fullName>
    </submittedName>
</protein>
<name>A0A7G2C5U6_9TRYP</name>
<dbReference type="Proteomes" id="UP000515908">
    <property type="component" value="Chromosome 03"/>
</dbReference>
<evidence type="ECO:0000313" key="3">
    <source>
        <dbReference type="Proteomes" id="UP000515908"/>
    </source>
</evidence>
<keyword evidence="3" id="KW-1185">Reference proteome</keyword>